<accession>A0A2J6T347</accession>
<protein>
    <submittedName>
        <fullName evidence="1">Uncharacterized protein</fullName>
    </submittedName>
</protein>
<dbReference type="OrthoDB" id="2157530at2759"/>
<keyword evidence="2" id="KW-1185">Reference proteome</keyword>
<gene>
    <name evidence="1" type="ORF">K444DRAFT_54175</name>
</gene>
<reference evidence="1 2" key="1">
    <citation type="submission" date="2016-04" db="EMBL/GenBank/DDBJ databases">
        <title>A degradative enzymes factory behind the ericoid mycorrhizal symbiosis.</title>
        <authorList>
            <consortium name="DOE Joint Genome Institute"/>
            <person name="Martino E."/>
            <person name="Morin E."/>
            <person name="Grelet G."/>
            <person name="Kuo A."/>
            <person name="Kohler A."/>
            <person name="Daghino S."/>
            <person name="Barry K."/>
            <person name="Choi C."/>
            <person name="Cichocki N."/>
            <person name="Clum A."/>
            <person name="Copeland A."/>
            <person name="Hainaut M."/>
            <person name="Haridas S."/>
            <person name="Labutti K."/>
            <person name="Lindquist E."/>
            <person name="Lipzen A."/>
            <person name="Khouja H.-R."/>
            <person name="Murat C."/>
            <person name="Ohm R."/>
            <person name="Olson A."/>
            <person name="Spatafora J."/>
            <person name="Veneault-Fourrey C."/>
            <person name="Henrissat B."/>
            <person name="Grigoriev I."/>
            <person name="Martin F."/>
            <person name="Perotto S."/>
        </authorList>
    </citation>
    <scope>NUCLEOTIDE SEQUENCE [LARGE SCALE GENOMIC DNA]</scope>
    <source>
        <strain evidence="1 2">E</strain>
    </source>
</reference>
<evidence type="ECO:0000313" key="1">
    <source>
        <dbReference type="EMBL" id="PMD57448.1"/>
    </source>
</evidence>
<dbReference type="STRING" id="1095630.A0A2J6T347"/>
<dbReference type="RefSeq" id="XP_024734352.1">
    <property type="nucleotide sequence ID" value="XM_024875822.1"/>
</dbReference>
<dbReference type="Proteomes" id="UP000235371">
    <property type="component" value="Unassembled WGS sequence"/>
</dbReference>
<dbReference type="PANTHER" id="PTHR24148:SF64">
    <property type="entry name" value="HETEROKARYON INCOMPATIBILITY DOMAIN-CONTAINING PROTEIN"/>
    <property type="match status" value="1"/>
</dbReference>
<dbReference type="GeneID" id="36583901"/>
<dbReference type="AlphaFoldDB" id="A0A2J6T347"/>
<evidence type="ECO:0000313" key="2">
    <source>
        <dbReference type="Proteomes" id="UP000235371"/>
    </source>
</evidence>
<dbReference type="InterPro" id="IPR052895">
    <property type="entry name" value="HetReg/Transcr_Mod"/>
</dbReference>
<dbReference type="InParanoid" id="A0A2J6T347"/>
<dbReference type="EMBL" id="KZ613847">
    <property type="protein sequence ID" value="PMD57448.1"/>
    <property type="molecule type" value="Genomic_DNA"/>
</dbReference>
<proteinExistence type="predicted"/>
<dbReference type="PANTHER" id="PTHR24148">
    <property type="entry name" value="ANKYRIN REPEAT DOMAIN-CONTAINING PROTEIN 39 HOMOLOG-RELATED"/>
    <property type="match status" value="1"/>
</dbReference>
<name>A0A2J6T347_9HELO</name>
<organism evidence="1 2">
    <name type="scientific">Hyaloscypha bicolor E</name>
    <dbReference type="NCBI Taxonomy" id="1095630"/>
    <lineage>
        <taxon>Eukaryota</taxon>
        <taxon>Fungi</taxon>
        <taxon>Dikarya</taxon>
        <taxon>Ascomycota</taxon>
        <taxon>Pezizomycotina</taxon>
        <taxon>Leotiomycetes</taxon>
        <taxon>Helotiales</taxon>
        <taxon>Hyaloscyphaceae</taxon>
        <taxon>Hyaloscypha</taxon>
        <taxon>Hyaloscypha bicolor</taxon>
    </lineage>
</organism>
<sequence length="204" mass="23578">MSICHNMIQQPGVEIIASAIYLETTRRGIEQSGHLVVFRHLLDIFRLSRASNPGDMIYALLSLAWKELHPFSSHPGLSVPDYEISVRDLFIKTARVMLECTNDFQYLCHVEDRLQRKLHGLPSWVPDYTPYLRPSTFYLQRFPGPNMYRNAGKGLEKYQNPGGLTSDQLFVSGFRLSRLTHRSIPFRWANMWRRGLVPTTTPNL</sequence>